<dbReference type="InterPro" id="IPR046956">
    <property type="entry name" value="RLP23-like"/>
</dbReference>
<comment type="caution">
    <text evidence="9">The sequence shown here is derived from an EMBL/GenBank/DDBJ whole genome shotgun (WGS) entry which is preliminary data.</text>
</comment>
<keyword evidence="10" id="KW-1185">Reference proteome</keyword>
<dbReference type="PANTHER" id="PTHR48063">
    <property type="entry name" value="LRR RECEPTOR-LIKE KINASE"/>
    <property type="match status" value="1"/>
</dbReference>
<accession>A0A6A1WT31</accession>
<keyword evidence="4 8" id="KW-1133">Transmembrane helix</keyword>
<evidence type="ECO:0000256" key="8">
    <source>
        <dbReference type="SAM" id="Phobius"/>
    </source>
</evidence>
<dbReference type="SUPFAM" id="SSF52058">
    <property type="entry name" value="L domain-like"/>
    <property type="match status" value="1"/>
</dbReference>
<proteinExistence type="predicted"/>
<sequence>MGLMTSQTIPTDDSIAHSDGFKNVQLLSLECQLTGQLPTWLSNLKKLEILVLNSTVSQVQFPVGFQPFQGSRIWSCHNHFSGEFPKELCALPALISAQALENDTSSLILPLFSILLAKIISLDQYPQAHLQSFGPSTYEGNAGLCGAPLPKECTHIVNSNEEGNSDEKVGGHRIPWFPITVVLGFITGFWGVCGSLVLNRNWRNAIFDFLKT</sequence>
<evidence type="ECO:0000256" key="3">
    <source>
        <dbReference type="ARBA" id="ARBA00022729"/>
    </source>
</evidence>
<comment type="subcellular location">
    <subcellularLocation>
        <location evidence="1">Membrane</location>
        <topology evidence="1">Single-pass type I membrane protein</topology>
    </subcellularLocation>
</comment>
<evidence type="ECO:0000313" key="10">
    <source>
        <dbReference type="Proteomes" id="UP000516437"/>
    </source>
</evidence>
<feature type="transmembrane region" description="Helical" evidence="8">
    <location>
        <begin position="176"/>
        <end position="198"/>
    </location>
</feature>
<dbReference type="Proteomes" id="UP000516437">
    <property type="component" value="Chromosome 1"/>
</dbReference>
<keyword evidence="6 9" id="KW-0675">Receptor</keyword>
<dbReference type="GO" id="GO:0016020">
    <property type="term" value="C:membrane"/>
    <property type="evidence" value="ECO:0007669"/>
    <property type="project" value="UniProtKB-SubCell"/>
</dbReference>
<keyword evidence="5 8" id="KW-0472">Membrane</keyword>
<evidence type="ECO:0000256" key="2">
    <source>
        <dbReference type="ARBA" id="ARBA00022692"/>
    </source>
</evidence>
<keyword evidence="7" id="KW-0325">Glycoprotein</keyword>
<evidence type="ECO:0000256" key="1">
    <source>
        <dbReference type="ARBA" id="ARBA00004479"/>
    </source>
</evidence>
<dbReference type="OrthoDB" id="8731593at2759"/>
<evidence type="ECO:0000313" key="9">
    <source>
        <dbReference type="EMBL" id="KAB1227833.1"/>
    </source>
</evidence>
<evidence type="ECO:0000256" key="4">
    <source>
        <dbReference type="ARBA" id="ARBA00022989"/>
    </source>
</evidence>
<protein>
    <submittedName>
        <fullName evidence="9">Tyrosine-sulfated glycopeptide receptor 1</fullName>
    </submittedName>
</protein>
<dbReference type="Gene3D" id="3.80.10.10">
    <property type="entry name" value="Ribonuclease Inhibitor"/>
    <property type="match status" value="1"/>
</dbReference>
<dbReference type="InterPro" id="IPR032675">
    <property type="entry name" value="LRR_dom_sf"/>
</dbReference>
<dbReference type="EMBL" id="RXIC02000019">
    <property type="protein sequence ID" value="KAB1227833.1"/>
    <property type="molecule type" value="Genomic_DNA"/>
</dbReference>
<gene>
    <name evidence="9" type="ORF">CJ030_MR1G022066</name>
</gene>
<evidence type="ECO:0000256" key="5">
    <source>
        <dbReference type="ARBA" id="ARBA00023136"/>
    </source>
</evidence>
<keyword evidence="2 8" id="KW-0812">Transmembrane</keyword>
<keyword evidence="3" id="KW-0732">Signal</keyword>
<evidence type="ECO:0000256" key="7">
    <source>
        <dbReference type="ARBA" id="ARBA00023180"/>
    </source>
</evidence>
<name>A0A6A1WT31_9ROSI</name>
<dbReference type="AlphaFoldDB" id="A0A6A1WT31"/>
<reference evidence="9 10" key="1">
    <citation type="journal article" date="2019" name="Plant Biotechnol. J.">
        <title>The red bayberry genome and genetic basis of sex determination.</title>
        <authorList>
            <person name="Jia H.M."/>
            <person name="Jia H.J."/>
            <person name="Cai Q.L."/>
            <person name="Wang Y."/>
            <person name="Zhao H.B."/>
            <person name="Yang W.F."/>
            <person name="Wang G.Y."/>
            <person name="Li Y.H."/>
            <person name="Zhan D.L."/>
            <person name="Shen Y.T."/>
            <person name="Niu Q.F."/>
            <person name="Chang L."/>
            <person name="Qiu J."/>
            <person name="Zhao L."/>
            <person name="Xie H.B."/>
            <person name="Fu W.Y."/>
            <person name="Jin J."/>
            <person name="Li X.W."/>
            <person name="Jiao Y."/>
            <person name="Zhou C.C."/>
            <person name="Tu T."/>
            <person name="Chai C.Y."/>
            <person name="Gao J.L."/>
            <person name="Fan L.J."/>
            <person name="van de Weg E."/>
            <person name="Wang J.Y."/>
            <person name="Gao Z.S."/>
        </authorList>
    </citation>
    <scope>NUCLEOTIDE SEQUENCE [LARGE SCALE GENOMIC DNA]</scope>
    <source>
        <tissue evidence="9">Leaves</tissue>
    </source>
</reference>
<evidence type="ECO:0000256" key="6">
    <source>
        <dbReference type="ARBA" id="ARBA00023170"/>
    </source>
</evidence>
<organism evidence="9 10">
    <name type="scientific">Morella rubra</name>
    <name type="common">Chinese bayberry</name>
    <dbReference type="NCBI Taxonomy" id="262757"/>
    <lineage>
        <taxon>Eukaryota</taxon>
        <taxon>Viridiplantae</taxon>
        <taxon>Streptophyta</taxon>
        <taxon>Embryophyta</taxon>
        <taxon>Tracheophyta</taxon>
        <taxon>Spermatophyta</taxon>
        <taxon>Magnoliopsida</taxon>
        <taxon>eudicotyledons</taxon>
        <taxon>Gunneridae</taxon>
        <taxon>Pentapetalae</taxon>
        <taxon>rosids</taxon>
        <taxon>fabids</taxon>
        <taxon>Fagales</taxon>
        <taxon>Myricaceae</taxon>
        <taxon>Morella</taxon>
    </lineage>
</organism>